<dbReference type="InterPro" id="IPR024636">
    <property type="entry name" value="SET_assoc"/>
</dbReference>
<feature type="region of interest" description="Disordered" evidence="17">
    <location>
        <begin position="824"/>
        <end position="874"/>
    </location>
</feature>
<evidence type="ECO:0000256" key="3">
    <source>
        <dbReference type="ARBA" id="ARBA00012182"/>
    </source>
</evidence>
<dbReference type="InterPro" id="IPR001214">
    <property type="entry name" value="SET_dom"/>
</dbReference>
<comment type="function">
    <text evidence="11">Catalytic component of the COMPASS (Set1C) complex that specifically mono-, di- and trimethylates histone H3 to form H3K4me1/2/3. Binds RNAs which might negatively affect its histone methyltransferase activity. COMPASS recognizes ubiquitinated H2B on one face of the nucleosome which stimulates the methylation of H3 on the opposing face.</text>
</comment>
<evidence type="ECO:0000256" key="16">
    <source>
        <dbReference type="PIRNR" id="PIRNR037104"/>
    </source>
</evidence>
<dbReference type="CDD" id="cd20072">
    <property type="entry name" value="SET_SET1"/>
    <property type="match status" value="1"/>
</dbReference>
<keyword evidence="7 16" id="KW-0808">Transferase</keyword>
<dbReference type="InterPro" id="IPR035979">
    <property type="entry name" value="RBD_domain_sf"/>
</dbReference>
<dbReference type="GO" id="GO:0003676">
    <property type="term" value="F:nucleic acid binding"/>
    <property type="evidence" value="ECO:0007669"/>
    <property type="project" value="InterPro"/>
</dbReference>
<feature type="region of interest" description="Disordered" evidence="17">
    <location>
        <begin position="534"/>
        <end position="592"/>
    </location>
</feature>
<evidence type="ECO:0000256" key="5">
    <source>
        <dbReference type="ARBA" id="ARBA00022454"/>
    </source>
</evidence>
<comment type="catalytic activity">
    <reaction evidence="13 16">
        <text>L-lysyl(4)-[histone H3] + 3 S-adenosyl-L-methionine = N(6),N(6),N(6)-trimethyl-L-lysyl(4)-[histone H3] + 3 S-adenosyl-L-homocysteine + 3 H(+)</text>
        <dbReference type="Rhea" id="RHEA:60260"/>
        <dbReference type="Rhea" id="RHEA-COMP:15537"/>
        <dbReference type="Rhea" id="RHEA-COMP:15547"/>
        <dbReference type="ChEBI" id="CHEBI:15378"/>
        <dbReference type="ChEBI" id="CHEBI:29969"/>
        <dbReference type="ChEBI" id="CHEBI:57856"/>
        <dbReference type="ChEBI" id="CHEBI:59789"/>
        <dbReference type="ChEBI" id="CHEBI:61961"/>
        <dbReference type="EC" id="2.1.1.354"/>
    </reaction>
</comment>
<feature type="region of interest" description="Disordered" evidence="17">
    <location>
        <begin position="653"/>
        <end position="713"/>
    </location>
</feature>
<dbReference type="GO" id="GO:0032259">
    <property type="term" value="P:methylation"/>
    <property type="evidence" value="ECO:0007669"/>
    <property type="project" value="UniProtKB-KW"/>
</dbReference>
<keyword evidence="8 16" id="KW-0949">S-adenosyl-L-methionine</keyword>
<dbReference type="AlphaFoldDB" id="A0A9P9ABF4"/>
<evidence type="ECO:0000259" key="19">
    <source>
        <dbReference type="PROSITE" id="PS50868"/>
    </source>
</evidence>
<dbReference type="PROSITE" id="PS51572">
    <property type="entry name" value="SAM_MT43_1"/>
    <property type="match status" value="1"/>
</dbReference>
<name>A0A9P9ABF4_9PEZI</name>
<feature type="region of interest" description="Disordered" evidence="17">
    <location>
        <begin position="382"/>
        <end position="426"/>
    </location>
</feature>
<comment type="subunit">
    <text evidence="12">Component of the Set1C/COMPASS complex.</text>
</comment>
<sequence>MTRSQSAGFAQFFPAASQAAVDRATERRKAKAKAYDSTASPLPTIVGAGDASHAQSPSADGLRPPVDENASPYGDVLPTTQGSASSHASTGSSVFSATAPPLVHTSNGTSHPPGTNFTPLTTLDSPSHLNHHAQQKSNMLTASSPDHTESAGPAPLLNGSFATSNADTARIQARDPGPSRKGIKCTYDPILDRSLTKDRKNAKPIFQEFGRDDDDAPPGDPRLDESGGHISYINTDYHLPKARLRQAPYNLRPYPFDPKTSLGPGPPTQILVVGFNPLINFARVSHVFSSFGDVAESSNKMHPETGSYLGFATFRYRDTHIARSKNYGLKATDAARRAVREMHGHKLEAHVVRVEFDPEGKKSRRMLEEILRKEREAAEAEAAAATAHLSTARSVPTGPRVTASGQVVGPPPLAPKGPAAHRQAPFAAPVSAAKPPIQPRQHAAVEEQLVAPLIAGIPYIFVGREFVPVMPSTIPHMKKRLKSYHLDEIRLDRNGYYILFANSPNGRIEAQRCFRCAGGTEFFNYEFNMKLHIPEDNTNNNSNITETPDAPATRTRRTPSPERRRHVEVKAREDRDRRRREEDADLEEEKRQRAKNFDPVVAAVELVRKELIEHLIKHIRTRVAAPALTAHLHPANQVQNRRKAGLEDLPDTYAPDLGDRSPQVGTPNSNTDPIERRTGRLEVSALPRIRKVKGNKRTLQQHHTFADPFARKRPAPRSAFRSLHYRLQSPDSDAESDEEADVRASVARETEEPDSRPRSRMSTDDEFSRDDLASWGPGEDDSMTEASFAASGLPSKKRKFELESLSVAKRQKKAAEELLGLDLAEIEPPLRDQEATPDVEAAGDNERSISRSETPTLSAGKALLKQKSKRKSKKQIFEEREAAKKQLEAEKPRVEEILPEELVEEAVEESVKEEEEVPPPKPAVTTIDFELFSHDVESSLSLPDDFVFGLEGLKGLNMTEVDAPDLARLRKKFGVADLGDVSEWLWHWTEIRRLNAADPDTGRSGGIDGYYVPNSTGCARTEGVKKILNSEKSKYLPHHIKVLKAREAREAKVKKDGKDAVIPTPPAPAKGNSRANRASNRRHVTLLQDELKMSTDPDVFKFNQLKKRKKPVKFARSAIHNWGLYTEENINKDDMIIEYVGEQVRQQISEIREKKYLKQGMGSSYLFRIDENTVIDATKKGGIARFINHSCMPNCTAKIIKVDGSKRIVIYALRDIARNEELTYDYKFEREIGSLDRIPCLCGTALCKGFLN</sequence>
<dbReference type="Pfam" id="PF11764">
    <property type="entry name" value="N-SET"/>
    <property type="match status" value="1"/>
</dbReference>
<feature type="region of interest" description="Disordered" evidence="17">
    <location>
        <begin position="1053"/>
        <end position="1079"/>
    </location>
</feature>
<evidence type="ECO:0000313" key="20">
    <source>
        <dbReference type="EMBL" id="KAH6686680.1"/>
    </source>
</evidence>
<feature type="compositionally biased region" description="Polar residues" evidence="17">
    <location>
        <begin position="135"/>
        <end position="145"/>
    </location>
</feature>
<dbReference type="PANTHER" id="PTHR45814">
    <property type="entry name" value="HISTONE-LYSINE N-METHYLTRANSFERASE SETD1"/>
    <property type="match status" value="1"/>
</dbReference>
<comment type="function">
    <text evidence="16">Catalytic component of the COMPASS (Set1C) complex that specifically mono-, di- and trimethylates histone H3 to form H3K4me1/2/3. COMPASS recognizes ubiquitinated H2B on one face of the nucleosome which stimulates the methylation of H3 on the opposing face.</text>
</comment>
<comment type="catalytic activity">
    <reaction evidence="14">
        <text>N(6)-methyl-L-lysyl(4)-[histone H3] + S-adenosyl-L-methionine = N(6),N(6)-dimethyl-L-lysyl(4)-[histone H3] + S-adenosyl-L-homocysteine + H(+)</text>
        <dbReference type="Rhea" id="RHEA:60268"/>
        <dbReference type="Rhea" id="RHEA-COMP:15540"/>
        <dbReference type="Rhea" id="RHEA-COMP:15543"/>
        <dbReference type="ChEBI" id="CHEBI:15378"/>
        <dbReference type="ChEBI" id="CHEBI:57856"/>
        <dbReference type="ChEBI" id="CHEBI:59789"/>
        <dbReference type="ChEBI" id="CHEBI:61929"/>
        <dbReference type="ChEBI" id="CHEBI:61976"/>
    </reaction>
</comment>
<gene>
    <name evidence="20" type="ORF">F5X68DRAFT_207683</name>
</gene>
<dbReference type="GO" id="GO:0140999">
    <property type="term" value="F:histone H3K4 trimethyltransferase activity"/>
    <property type="evidence" value="ECO:0007669"/>
    <property type="project" value="UniProtKB-EC"/>
</dbReference>
<feature type="compositionally biased region" description="Low complexity" evidence="17">
    <location>
        <begin position="83"/>
        <end position="97"/>
    </location>
</feature>
<keyword evidence="5 16" id="KW-0158">Chromosome</keyword>
<feature type="region of interest" description="Disordered" evidence="17">
    <location>
        <begin position="196"/>
        <end position="229"/>
    </location>
</feature>
<dbReference type="Pfam" id="PF11767">
    <property type="entry name" value="SET_assoc"/>
    <property type="match status" value="1"/>
</dbReference>
<dbReference type="GO" id="GO:0048188">
    <property type="term" value="C:Set1C/COMPASS complex"/>
    <property type="evidence" value="ECO:0007669"/>
    <property type="project" value="InterPro"/>
</dbReference>
<evidence type="ECO:0000256" key="6">
    <source>
        <dbReference type="ARBA" id="ARBA00022603"/>
    </source>
</evidence>
<feature type="compositionally biased region" description="Basic and acidic residues" evidence="17">
    <location>
        <begin position="568"/>
        <end position="582"/>
    </location>
</feature>
<dbReference type="PROSITE" id="PS50868">
    <property type="entry name" value="POST_SET"/>
    <property type="match status" value="1"/>
</dbReference>
<comment type="subcellular location">
    <subcellularLocation>
        <location evidence="2">Chromosome</location>
    </subcellularLocation>
    <subcellularLocation>
        <location evidence="1 16">Nucleus</location>
    </subcellularLocation>
</comment>
<dbReference type="PROSITE" id="PS50280">
    <property type="entry name" value="SET"/>
    <property type="match status" value="1"/>
</dbReference>
<evidence type="ECO:0000313" key="21">
    <source>
        <dbReference type="Proteomes" id="UP000770015"/>
    </source>
</evidence>
<evidence type="ECO:0000256" key="12">
    <source>
        <dbReference type="ARBA" id="ARBA00044515"/>
    </source>
</evidence>
<dbReference type="Pfam" id="PF00856">
    <property type="entry name" value="SET"/>
    <property type="match status" value="1"/>
</dbReference>
<evidence type="ECO:0000256" key="13">
    <source>
        <dbReference type="ARBA" id="ARBA00047571"/>
    </source>
</evidence>
<keyword evidence="10 16" id="KW-0539">Nucleus</keyword>
<dbReference type="Gene3D" id="3.30.70.330">
    <property type="match status" value="1"/>
</dbReference>
<protein>
    <recommendedName>
        <fullName evidence="4 16">Histone-lysine N-methyltransferase, H3 lysine-4 specific</fullName>
        <ecNumber evidence="3 16">2.1.1.354</ecNumber>
    </recommendedName>
</protein>
<dbReference type="InterPro" id="IPR044570">
    <property type="entry name" value="Set1-like"/>
</dbReference>
<dbReference type="GO" id="GO:0005694">
    <property type="term" value="C:chromosome"/>
    <property type="evidence" value="ECO:0007669"/>
    <property type="project" value="UniProtKB-SubCell"/>
</dbReference>
<feature type="compositionally biased region" description="Basic residues" evidence="17">
    <location>
        <begin position="864"/>
        <end position="874"/>
    </location>
</feature>
<feature type="domain" description="SET" evidence="18">
    <location>
        <begin position="1110"/>
        <end position="1227"/>
    </location>
</feature>
<evidence type="ECO:0000256" key="1">
    <source>
        <dbReference type="ARBA" id="ARBA00004123"/>
    </source>
</evidence>
<feature type="compositionally biased region" description="Basic and acidic residues" evidence="17">
    <location>
        <begin position="746"/>
        <end position="763"/>
    </location>
</feature>
<organism evidence="20 21">
    <name type="scientific">Plectosphaerella plurivora</name>
    <dbReference type="NCBI Taxonomy" id="936078"/>
    <lineage>
        <taxon>Eukaryota</taxon>
        <taxon>Fungi</taxon>
        <taxon>Dikarya</taxon>
        <taxon>Ascomycota</taxon>
        <taxon>Pezizomycotina</taxon>
        <taxon>Sordariomycetes</taxon>
        <taxon>Hypocreomycetidae</taxon>
        <taxon>Glomerellales</taxon>
        <taxon>Plectosphaerellaceae</taxon>
        <taxon>Plectosphaerella</taxon>
    </lineage>
</organism>
<dbReference type="SUPFAM" id="SSF54928">
    <property type="entry name" value="RNA-binding domain, RBD"/>
    <property type="match status" value="1"/>
</dbReference>
<dbReference type="OrthoDB" id="308383at2759"/>
<evidence type="ECO:0000256" key="4">
    <source>
        <dbReference type="ARBA" id="ARBA00015839"/>
    </source>
</evidence>
<keyword evidence="21" id="KW-1185">Reference proteome</keyword>
<comment type="caution">
    <text evidence="20">The sequence shown here is derived from an EMBL/GenBank/DDBJ whole genome shotgun (WGS) entry which is preliminary data.</text>
</comment>
<evidence type="ECO:0000259" key="18">
    <source>
        <dbReference type="PROSITE" id="PS50280"/>
    </source>
</evidence>
<keyword evidence="6 16" id="KW-0489">Methyltransferase</keyword>
<evidence type="ECO:0000256" key="9">
    <source>
        <dbReference type="ARBA" id="ARBA00022853"/>
    </source>
</evidence>
<feature type="compositionally biased region" description="Polar residues" evidence="17">
    <location>
        <begin position="104"/>
        <end position="128"/>
    </location>
</feature>
<evidence type="ECO:0000256" key="8">
    <source>
        <dbReference type="ARBA" id="ARBA00022691"/>
    </source>
</evidence>
<dbReference type="InterPro" id="IPR003616">
    <property type="entry name" value="Post-SET_dom"/>
</dbReference>
<evidence type="ECO:0000256" key="15">
    <source>
        <dbReference type="ARBA" id="ARBA00049129"/>
    </source>
</evidence>
<dbReference type="InterPro" id="IPR017111">
    <property type="entry name" value="Set1_fungi"/>
</dbReference>
<dbReference type="InterPro" id="IPR046341">
    <property type="entry name" value="SET_dom_sf"/>
</dbReference>
<feature type="compositionally biased region" description="Polar residues" evidence="17">
    <location>
        <begin position="663"/>
        <end position="672"/>
    </location>
</feature>
<evidence type="ECO:0000256" key="17">
    <source>
        <dbReference type="SAM" id="MobiDB-lite"/>
    </source>
</evidence>
<dbReference type="SMART" id="SM00317">
    <property type="entry name" value="SET"/>
    <property type="match status" value="1"/>
</dbReference>
<feature type="compositionally biased region" description="Low complexity" evidence="17">
    <location>
        <begin position="1"/>
        <end position="20"/>
    </location>
</feature>
<feature type="region of interest" description="Disordered" evidence="17">
    <location>
        <begin position="1"/>
        <end position="161"/>
    </location>
</feature>
<dbReference type="EMBL" id="JAGSXJ010000012">
    <property type="protein sequence ID" value="KAH6686680.1"/>
    <property type="molecule type" value="Genomic_DNA"/>
</dbReference>
<evidence type="ECO:0000256" key="10">
    <source>
        <dbReference type="ARBA" id="ARBA00023242"/>
    </source>
</evidence>
<evidence type="ECO:0000256" key="7">
    <source>
        <dbReference type="ARBA" id="ARBA00022679"/>
    </source>
</evidence>
<keyword evidence="9 16" id="KW-0156">Chromatin regulator</keyword>
<comment type="catalytic activity">
    <reaction evidence="15">
        <text>N(6),N(6)-dimethyl-L-lysyl(4)-[histone H3] + S-adenosyl-L-methionine = N(6),N(6),N(6)-trimethyl-L-lysyl(4)-[histone H3] + S-adenosyl-L-homocysteine + H(+)</text>
        <dbReference type="Rhea" id="RHEA:60272"/>
        <dbReference type="Rhea" id="RHEA-COMP:15537"/>
        <dbReference type="Rhea" id="RHEA-COMP:15540"/>
        <dbReference type="ChEBI" id="CHEBI:15378"/>
        <dbReference type="ChEBI" id="CHEBI:57856"/>
        <dbReference type="ChEBI" id="CHEBI:59789"/>
        <dbReference type="ChEBI" id="CHEBI:61961"/>
        <dbReference type="ChEBI" id="CHEBI:61976"/>
    </reaction>
</comment>
<dbReference type="PANTHER" id="PTHR45814:SF2">
    <property type="entry name" value="HISTONE-LYSINE N-METHYLTRANSFERASE SETD1"/>
    <property type="match status" value="1"/>
</dbReference>
<feature type="domain" description="Post-SET" evidence="19">
    <location>
        <begin position="1236"/>
        <end position="1252"/>
    </location>
</feature>
<evidence type="ECO:0000256" key="11">
    <source>
        <dbReference type="ARBA" id="ARBA00044492"/>
    </source>
</evidence>
<dbReference type="SMART" id="SM00508">
    <property type="entry name" value="PostSET"/>
    <property type="match status" value="1"/>
</dbReference>
<dbReference type="SUPFAM" id="SSF82199">
    <property type="entry name" value="SET domain"/>
    <property type="match status" value="1"/>
</dbReference>
<comment type="subunit">
    <text evidence="16">Component of the COMPASS (Set1C) complex.</text>
</comment>
<feature type="region of interest" description="Disordered" evidence="17">
    <location>
        <begin position="727"/>
        <end position="795"/>
    </location>
</feature>
<reference evidence="20" key="1">
    <citation type="journal article" date="2021" name="Nat. Commun.">
        <title>Genetic determinants of endophytism in the Arabidopsis root mycobiome.</title>
        <authorList>
            <person name="Mesny F."/>
            <person name="Miyauchi S."/>
            <person name="Thiergart T."/>
            <person name="Pickel B."/>
            <person name="Atanasova L."/>
            <person name="Karlsson M."/>
            <person name="Huettel B."/>
            <person name="Barry K.W."/>
            <person name="Haridas S."/>
            <person name="Chen C."/>
            <person name="Bauer D."/>
            <person name="Andreopoulos W."/>
            <person name="Pangilinan J."/>
            <person name="LaButti K."/>
            <person name="Riley R."/>
            <person name="Lipzen A."/>
            <person name="Clum A."/>
            <person name="Drula E."/>
            <person name="Henrissat B."/>
            <person name="Kohler A."/>
            <person name="Grigoriev I.V."/>
            <person name="Martin F.M."/>
            <person name="Hacquard S."/>
        </authorList>
    </citation>
    <scope>NUCLEOTIDE SEQUENCE</scope>
    <source>
        <strain evidence="20">MPI-SDFR-AT-0117</strain>
    </source>
</reference>
<evidence type="ECO:0000256" key="14">
    <source>
        <dbReference type="ARBA" id="ARBA00047583"/>
    </source>
</evidence>
<dbReference type="Proteomes" id="UP000770015">
    <property type="component" value="Unassembled WGS sequence"/>
</dbReference>
<dbReference type="PIRSF" id="PIRSF037104">
    <property type="entry name" value="Histone_H3-K4_mtfrase_Set1_fun"/>
    <property type="match status" value="1"/>
</dbReference>
<feature type="compositionally biased region" description="Basic residues" evidence="17">
    <location>
        <begin position="688"/>
        <end position="700"/>
    </location>
</feature>
<accession>A0A9P9ABF4</accession>
<dbReference type="Gene3D" id="2.170.270.10">
    <property type="entry name" value="SET domain"/>
    <property type="match status" value="1"/>
</dbReference>
<evidence type="ECO:0000256" key="2">
    <source>
        <dbReference type="ARBA" id="ARBA00004286"/>
    </source>
</evidence>
<dbReference type="EC" id="2.1.1.354" evidence="3 16"/>
<dbReference type="SMART" id="SM01291">
    <property type="entry name" value="N-SET"/>
    <property type="match status" value="1"/>
</dbReference>
<proteinExistence type="predicted"/>
<dbReference type="InterPro" id="IPR024657">
    <property type="entry name" value="COMPASS_Set1_N-SET"/>
</dbReference>
<dbReference type="InterPro" id="IPR012677">
    <property type="entry name" value="Nucleotide-bd_a/b_plait_sf"/>
</dbReference>